<feature type="region of interest" description="Disordered" evidence="1">
    <location>
        <begin position="316"/>
        <end position="367"/>
    </location>
</feature>
<feature type="region of interest" description="Disordered" evidence="1">
    <location>
        <begin position="203"/>
        <end position="292"/>
    </location>
</feature>
<feature type="compositionally biased region" description="Polar residues" evidence="1">
    <location>
        <begin position="215"/>
        <end position="255"/>
    </location>
</feature>
<sequence>MSATVMETESRDESKTVVVSGVPGVLTVSRMVDKLTIHFQSRRRSHGGDVEVVTYPTNMEGVAYVTFDKASDAENVVRKEQHIMTDNEFSEDYLLTVFPLSGDVFLYVSSAKVDLSVFGSDQASLIRSLRSAHRSLRFQPLPHRRKATIEGPFAAIEALREDLIRRASQLNATVSAPTATAGLRESPLNPRVISHHKFVSSVSCSGSKAKRGPADSNSLSTPLQSTGEATQVQSLRSNTETQNTSSRQKVSSTVRSFAVTDSVEGERLRARSMLKSPTEYRTKTSPRQVLGEEINAGIRSSLSGLDLFPAEEISANHPGVDDISQKHTRPNRISATETREENHLSSRHNNRRDYLKDSDQSSSAVTTDRLQTRLKNVLSSSESSTEDSEVLSAICPKDPEDTSIWVDSHTYRYIEQFDRKELDRCLRGLKVCGVCTEGTDLMRIVLTEKQTSEATSTTQQAVKDVEALVEGWMSILRVHQIPYDEEKHPRKQKLLQMCNDVNALFDLPVLYMIEDSCIKVVGPSESSYIFYKRVEHRLNSKTYL</sequence>
<dbReference type="GeneTree" id="ENSGT01140000282607"/>
<evidence type="ECO:0000313" key="4">
    <source>
        <dbReference type="Proteomes" id="UP000261420"/>
    </source>
</evidence>
<dbReference type="Proteomes" id="UP000261420">
    <property type="component" value="Unplaced"/>
</dbReference>
<dbReference type="PANTHER" id="PTHR15225:SF8">
    <property type="entry name" value="RNA-BINDING PROTEIN 43"/>
    <property type="match status" value="1"/>
</dbReference>
<reference evidence="3" key="1">
    <citation type="submission" date="2025-08" db="UniProtKB">
        <authorList>
            <consortium name="Ensembl"/>
        </authorList>
    </citation>
    <scope>IDENTIFICATION</scope>
</reference>
<accession>A0A3B4U7V7</accession>
<dbReference type="GeneID" id="111222735"/>
<dbReference type="KEGG" id="sdu:111222735"/>
<evidence type="ECO:0000313" key="3">
    <source>
        <dbReference type="Ensembl" id="ENSSDUP00000014694.1"/>
    </source>
</evidence>
<dbReference type="OMA" id="WFPMEET"/>
<dbReference type="STRING" id="41447.ENSSDUP00000014694"/>
<name>A0A3B4U7V7_SERDU</name>
<dbReference type="RefSeq" id="XP_022602285.1">
    <property type="nucleotide sequence ID" value="XM_022746564.1"/>
</dbReference>
<protein>
    <submittedName>
        <fullName evidence="3">RNA binding motif protein 43</fullName>
    </submittedName>
</protein>
<evidence type="ECO:0000256" key="1">
    <source>
        <dbReference type="SAM" id="MobiDB-lite"/>
    </source>
</evidence>
<dbReference type="Gene3D" id="3.30.70.330">
    <property type="match status" value="1"/>
</dbReference>
<dbReference type="InterPro" id="IPR012677">
    <property type="entry name" value="Nucleotide-bd_a/b_plait_sf"/>
</dbReference>
<proteinExistence type="predicted"/>
<organism evidence="3 4">
    <name type="scientific">Seriola dumerili</name>
    <name type="common">Greater amberjack</name>
    <name type="synonym">Caranx dumerili</name>
    <dbReference type="NCBI Taxonomy" id="41447"/>
    <lineage>
        <taxon>Eukaryota</taxon>
        <taxon>Metazoa</taxon>
        <taxon>Chordata</taxon>
        <taxon>Craniata</taxon>
        <taxon>Vertebrata</taxon>
        <taxon>Euteleostomi</taxon>
        <taxon>Actinopterygii</taxon>
        <taxon>Neopterygii</taxon>
        <taxon>Teleostei</taxon>
        <taxon>Neoteleostei</taxon>
        <taxon>Acanthomorphata</taxon>
        <taxon>Carangaria</taxon>
        <taxon>Carangiformes</taxon>
        <taxon>Carangidae</taxon>
        <taxon>Seriola</taxon>
    </lineage>
</organism>
<dbReference type="Pfam" id="PF23222">
    <property type="entry name" value="RRM_PARP14_1"/>
    <property type="match status" value="1"/>
</dbReference>
<keyword evidence="4" id="KW-1185">Reference proteome</keyword>
<dbReference type="Ensembl" id="ENSSDUT00000014976.1">
    <property type="protein sequence ID" value="ENSSDUP00000014694.1"/>
    <property type="gene ID" value="ENSSDUG00000010730.1"/>
</dbReference>
<dbReference type="CTD" id="375287"/>
<dbReference type="InterPro" id="IPR057051">
    <property type="entry name" value="PARP14_RPM_1"/>
</dbReference>
<evidence type="ECO:0000259" key="2">
    <source>
        <dbReference type="Pfam" id="PF23222"/>
    </source>
</evidence>
<reference evidence="3" key="2">
    <citation type="submission" date="2025-09" db="UniProtKB">
        <authorList>
            <consortium name="Ensembl"/>
        </authorList>
    </citation>
    <scope>IDENTIFICATION</scope>
</reference>
<dbReference type="AlphaFoldDB" id="A0A3B4U7V7"/>
<feature type="domain" description="PAR14-like first RRM" evidence="2">
    <location>
        <begin position="18"/>
        <end position="85"/>
    </location>
</feature>
<dbReference type="PANTHER" id="PTHR15225">
    <property type="entry name" value="INTERFERON-INDUCED PROTEIN 35/NMI N-MYC/STAT INTERACTING PROTEIN"/>
    <property type="match status" value="1"/>
</dbReference>